<dbReference type="EMBL" id="LJYW01000001">
    <property type="protein sequence ID" value="KPL51998.1"/>
    <property type="molecule type" value="Genomic_DNA"/>
</dbReference>
<reference evidence="3 4" key="1">
    <citation type="submission" date="2015-09" db="EMBL/GenBank/DDBJ databases">
        <authorList>
            <person name="Jackson K.R."/>
            <person name="Lunt B.L."/>
            <person name="Fisher J.N.B."/>
            <person name="Gardner A.V."/>
            <person name="Bailey M.E."/>
            <person name="Deus L.M."/>
            <person name="Earl A.S."/>
            <person name="Gibby P.D."/>
            <person name="Hartmann K.A."/>
            <person name="Liu J.E."/>
            <person name="Manci A.M."/>
            <person name="Nielsen D.A."/>
            <person name="Solomon M.B."/>
            <person name="Breakwell D.P."/>
            <person name="Burnett S.H."/>
            <person name="Grose J.H."/>
        </authorList>
    </citation>
    <scope>NUCLEOTIDE SEQUENCE [LARGE SCALE GENOMIC DNA]</scope>
    <source>
        <strain evidence="3 4">16</strain>
    </source>
</reference>
<dbReference type="Proteomes" id="UP000048984">
    <property type="component" value="Unassembled WGS sequence"/>
</dbReference>
<organism evidence="3 4">
    <name type="scientific">Prosthecodimorpha hirschii</name>
    <dbReference type="NCBI Taxonomy" id="665126"/>
    <lineage>
        <taxon>Bacteria</taxon>
        <taxon>Pseudomonadati</taxon>
        <taxon>Pseudomonadota</taxon>
        <taxon>Alphaproteobacteria</taxon>
        <taxon>Hyphomicrobiales</taxon>
        <taxon>Ancalomicrobiaceae</taxon>
        <taxon>Prosthecodimorpha</taxon>
    </lineage>
</organism>
<dbReference type="GO" id="GO:0016491">
    <property type="term" value="F:oxidoreductase activity"/>
    <property type="evidence" value="ECO:0007669"/>
    <property type="project" value="UniProtKB-KW"/>
</dbReference>
<dbReference type="PROSITE" id="PS50206">
    <property type="entry name" value="RHODANESE_3"/>
    <property type="match status" value="1"/>
</dbReference>
<dbReference type="RefSeq" id="WP_054358161.1">
    <property type="nucleotide sequence ID" value="NZ_LJYW01000001.1"/>
</dbReference>
<dbReference type="GO" id="GO:0005737">
    <property type="term" value="C:cytoplasm"/>
    <property type="evidence" value="ECO:0007669"/>
    <property type="project" value="TreeGrafter"/>
</dbReference>
<dbReference type="AlphaFoldDB" id="A0A0P6VIP5"/>
<dbReference type="Gene3D" id="3.50.50.60">
    <property type="entry name" value="FAD/NAD(P)-binding domain"/>
    <property type="match status" value="1"/>
</dbReference>
<keyword evidence="1" id="KW-0560">Oxidoreductase</keyword>
<name>A0A0P6VIP5_9HYPH</name>
<dbReference type="STRING" id="665126.ABB55_06960"/>
<dbReference type="InterPro" id="IPR006076">
    <property type="entry name" value="FAD-dep_OxRdtase"/>
</dbReference>
<dbReference type="InterPro" id="IPR001763">
    <property type="entry name" value="Rhodanese-like_dom"/>
</dbReference>
<evidence type="ECO:0000259" key="2">
    <source>
        <dbReference type="PROSITE" id="PS50206"/>
    </source>
</evidence>
<dbReference type="Gene3D" id="3.30.9.10">
    <property type="entry name" value="D-Amino Acid Oxidase, subunit A, domain 2"/>
    <property type="match status" value="1"/>
</dbReference>
<sequence length="415" mass="45508">MQRYSIYSLVRNALTHHEGWQRAWRSPPLKRRYQVVIVGAGGHGLSTAYHLAKEHGLTDVAVLEKGWLGGGNTARNTHTIRSNYIRDVSIRFHDVSVKLYEQMSRELNFNILFSQRSMIDLIQSFGKLRDLRRRSLAMALHGPQYQLISVDELQRRIPAMGSLDQVRLPPLAGMVHPEAAMARHDAVAWSYARAADARGVEIHQHTEVTGFVRGPDGAVTGVETNRGTVSADIVALATAGSTSDVARRAGLSLPLVTRNLQAFVSEPVKPLIDVIVNCPDVGLYLMQSDKGEIVIGGGTDPYPSYRQGSHFATFEDTVASLVELFPRFKALKMLRQWGGAIEFAYDASPIISKTDLPGLLVSTGWYGGFKSIPVGGLTFAHLIATGTPHPLAEAFGLDRFTGLKFLLEAGTVAQR</sequence>
<evidence type="ECO:0000256" key="1">
    <source>
        <dbReference type="ARBA" id="ARBA00023002"/>
    </source>
</evidence>
<keyword evidence="4" id="KW-1185">Reference proteome</keyword>
<dbReference type="PANTHER" id="PTHR13847">
    <property type="entry name" value="SARCOSINE DEHYDROGENASE-RELATED"/>
    <property type="match status" value="1"/>
</dbReference>
<gene>
    <name evidence="3" type="ORF">ABB55_06960</name>
</gene>
<evidence type="ECO:0000313" key="3">
    <source>
        <dbReference type="EMBL" id="KPL51998.1"/>
    </source>
</evidence>
<evidence type="ECO:0000313" key="4">
    <source>
        <dbReference type="Proteomes" id="UP000048984"/>
    </source>
</evidence>
<reference evidence="3 4" key="2">
    <citation type="submission" date="2015-10" db="EMBL/GenBank/DDBJ databases">
        <title>Draft Genome Sequence of Prosthecomicrobium hirschii ATCC 27832.</title>
        <authorList>
            <person name="Daniel J."/>
            <person name="Givan S.A."/>
            <person name="Brun Y.V."/>
            <person name="Brown P.J."/>
        </authorList>
    </citation>
    <scope>NUCLEOTIDE SEQUENCE [LARGE SCALE GENOMIC DNA]</scope>
    <source>
        <strain evidence="3 4">16</strain>
    </source>
</reference>
<dbReference type="PANTHER" id="PTHR13847:SF287">
    <property type="entry name" value="FAD-DEPENDENT OXIDOREDUCTASE DOMAIN-CONTAINING PROTEIN 1"/>
    <property type="match status" value="1"/>
</dbReference>
<comment type="caution">
    <text evidence="3">The sequence shown here is derived from an EMBL/GenBank/DDBJ whole genome shotgun (WGS) entry which is preliminary data.</text>
</comment>
<proteinExistence type="predicted"/>
<protein>
    <submittedName>
        <fullName evidence="3">Sarcosine oxidase subunit beta</fullName>
    </submittedName>
</protein>
<dbReference type="SUPFAM" id="SSF51905">
    <property type="entry name" value="FAD/NAD(P)-binding domain"/>
    <property type="match status" value="1"/>
</dbReference>
<dbReference type="InterPro" id="IPR036188">
    <property type="entry name" value="FAD/NAD-bd_sf"/>
</dbReference>
<dbReference type="Pfam" id="PF01266">
    <property type="entry name" value="DAO"/>
    <property type="match status" value="1"/>
</dbReference>
<feature type="domain" description="Rhodanese" evidence="2">
    <location>
        <begin position="35"/>
        <end position="79"/>
    </location>
</feature>
<accession>A0A0P6VIP5</accession>